<dbReference type="EMBL" id="JAHXZJ010001864">
    <property type="protein sequence ID" value="KAH0548747.1"/>
    <property type="molecule type" value="Genomic_DNA"/>
</dbReference>
<evidence type="ECO:0000313" key="3">
    <source>
        <dbReference type="Proteomes" id="UP000826195"/>
    </source>
</evidence>
<dbReference type="Proteomes" id="UP000826195">
    <property type="component" value="Unassembled WGS sequence"/>
</dbReference>
<evidence type="ECO:0000313" key="2">
    <source>
        <dbReference type="EMBL" id="KAH0548747.1"/>
    </source>
</evidence>
<reference evidence="2 3" key="1">
    <citation type="journal article" date="2021" name="J. Hered.">
        <title>A chromosome-level genome assembly of the parasitoid wasp, Cotesia glomerata (Hymenoptera: Braconidae).</title>
        <authorList>
            <person name="Pinto B.J."/>
            <person name="Weis J.J."/>
            <person name="Gamble T."/>
            <person name="Ode P.J."/>
            <person name="Paul R."/>
            <person name="Zaspel J.M."/>
        </authorList>
    </citation>
    <scope>NUCLEOTIDE SEQUENCE [LARGE SCALE GENOMIC DNA]</scope>
    <source>
        <strain evidence="2">CgM1</strain>
    </source>
</reference>
<gene>
    <name evidence="2" type="ORF">KQX54_002047</name>
</gene>
<accession>A0AAV7IBW5</accession>
<feature type="region of interest" description="Disordered" evidence="1">
    <location>
        <begin position="48"/>
        <end position="81"/>
    </location>
</feature>
<keyword evidence="3" id="KW-1185">Reference proteome</keyword>
<comment type="caution">
    <text evidence="2">The sequence shown here is derived from an EMBL/GenBank/DDBJ whole genome shotgun (WGS) entry which is preliminary data.</text>
</comment>
<proteinExistence type="predicted"/>
<protein>
    <submittedName>
        <fullName evidence="2">Uncharacterized protein</fullName>
    </submittedName>
</protein>
<dbReference type="AlphaFoldDB" id="A0AAV7IBW5"/>
<name>A0AAV7IBW5_COTGL</name>
<sequence length="81" mass="9364">MRMSFAFEIPKINRETIRELLRRFNECVNVNSLFATLNSSKNKWAGEIRVDPTPGEKEVRLGNEDTKPDTVEGIERARKRG</sequence>
<organism evidence="2 3">
    <name type="scientific">Cotesia glomerata</name>
    <name type="common">Lepidopteran parasitic wasp</name>
    <name type="synonym">Apanteles glomeratus</name>
    <dbReference type="NCBI Taxonomy" id="32391"/>
    <lineage>
        <taxon>Eukaryota</taxon>
        <taxon>Metazoa</taxon>
        <taxon>Ecdysozoa</taxon>
        <taxon>Arthropoda</taxon>
        <taxon>Hexapoda</taxon>
        <taxon>Insecta</taxon>
        <taxon>Pterygota</taxon>
        <taxon>Neoptera</taxon>
        <taxon>Endopterygota</taxon>
        <taxon>Hymenoptera</taxon>
        <taxon>Apocrita</taxon>
        <taxon>Ichneumonoidea</taxon>
        <taxon>Braconidae</taxon>
        <taxon>Microgastrinae</taxon>
        <taxon>Cotesia</taxon>
    </lineage>
</organism>
<evidence type="ECO:0000256" key="1">
    <source>
        <dbReference type="SAM" id="MobiDB-lite"/>
    </source>
</evidence>